<dbReference type="RefSeq" id="WP_057987496.1">
    <property type="nucleotide sequence ID" value="NZ_JAGGKH010000026.1"/>
</dbReference>
<dbReference type="EMBL" id="LGPB01000090">
    <property type="protein sequence ID" value="KRG12666.1"/>
    <property type="molecule type" value="Genomic_DNA"/>
</dbReference>
<dbReference type="PATRIC" id="fig|217031.4.peg.3597"/>
<sequence>MDLSQNTPENIEYMVNQIVTKIKMVNASAIQYTDMGSEEFEELKEIYEMVLRKNNFSPREMQALAEELGRLRK</sequence>
<dbReference type="EMBL" id="LDJR01000052">
    <property type="protein sequence ID" value="OAK70147.1"/>
    <property type="molecule type" value="Genomic_DNA"/>
</dbReference>
<evidence type="ECO:0000313" key="4">
    <source>
        <dbReference type="Proteomes" id="UP000053881"/>
    </source>
</evidence>
<reference evidence="2 4" key="2">
    <citation type="submission" date="2015-06" db="EMBL/GenBank/DDBJ databases">
        <title>Genome sequencing project of Bacillus galactosidilyticus PL133.</title>
        <authorList>
            <person name="Gaiero J."/>
            <person name="Nicol R."/>
            <person name="Habash M."/>
        </authorList>
    </citation>
    <scope>NUCLEOTIDE SEQUENCE [LARGE SCALE GENOMIC DNA]</scope>
    <source>
        <strain evidence="2 4">PL133</strain>
    </source>
</reference>
<reference evidence="3 5" key="1">
    <citation type="submission" date="2015-05" db="EMBL/GenBank/DDBJ databases">
        <title>Comparison of genome.</title>
        <authorList>
            <person name="Zheng Z."/>
            <person name="Sun M."/>
        </authorList>
    </citation>
    <scope>NUCLEOTIDE SEQUENCE [LARGE SCALE GENOMIC DNA]</scope>
    <source>
        <strain evidence="3 5">G25-74</strain>
    </source>
</reference>
<dbReference type="InterPro" id="IPR009507">
    <property type="entry name" value="UPF0435"/>
</dbReference>
<evidence type="ECO:0000313" key="2">
    <source>
        <dbReference type="EMBL" id="KRG12666.1"/>
    </source>
</evidence>
<protein>
    <recommendedName>
        <fullName evidence="1">UPF0435 protein ABB05_13315</fullName>
    </recommendedName>
</protein>
<comment type="similarity">
    <text evidence="1">Belongs to the UPF0435 family.</text>
</comment>
<dbReference type="OrthoDB" id="2361695at2"/>
<dbReference type="Proteomes" id="UP000077881">
    <property type="component" value="Unassembled WGS sequence"/>
</dbReference>
<gene>
    <name evidence="3" type="ORF">ABB05_13315</name>
    <name evidence="2" type="ORF">ACA29_10840</name>
</gene>
<keyword evidence="5" id="KW-1185">Reference proteome</keyword>
<accession>A0A0Q9Y4J6</accession>
<evidence type="ECO:0000313" key="3">
    <source>
        <dbReference type="EMBL" id="OAK70147.1"/>
    </source>
</evidence>
<dbReference type="STRING" id="217031.ABB05_13315"/>
<dbReference type="HAMAP" id="MF_00829">
    <property type="entry name" value="UPF0435"/>
    <property type="match status" value="1"/>
</dbReference>
<name>A0A0Q9Y4J6_9BACI</name>
<comment type="caution">
    <text evidence="2">The sequence shown here is derived from an EMBL/GenBank/DDBJ whole genome shotgun (WGS) entry which is preliminary data.</text>
</comment>
<evidence type="ECO:0000313" key="5">
    <source>
        <dbReference type="Proteomes" id="UP000077881"/>
    </source>
</evidence>
<proteinExistence type="inferred from homology"/>
<dbReference type="AlphaFoldDB" id="A0A0Q9Y4J6"/>
<dbReference type="Pfam" id="PF06569">
    <property type="entry name" value="DUF1128"/>
    <property type="match status" value="1"/>
</dbReference>
<dbReference type="Proteomes" id="UP000053881">
    <property type="component" value="Unassembled WGS sequence"/>
</dbReference>
<evidence type="ECO:0000256" key="1">
    <source>
        <dbReference type="HAMAP-Rule" id="MF_00829"/>
    </source>
</evidence>
<organism evidence="2 4">
    <name type="scientific">Lederbergia galactosidilytica</name>
    <dbReference type="NCBI Taxonomy" id="217031"/>
    <lineage>
        <taxon>Bacteria</taxon>
        <taxon>Bacillati</taxon>
        <taxon>Bacillota</taxon>
        <taxon>Bacilli</taxon>
        <taxon>Bacillales</taxon>
        <taxon>Bacillaceae</taxon>
        <taxon>Lederbergia</taxon>
    </lineage>
</organism>